<dbReference type="RefSeq" id="WP_153462322.1">
    <property type="nucleotide sequence ID" value="NZ_WBOF01000001.1"/>
</dbReference>
<reference evidence="2 3" key="1">
    <citation type="submission" date="2019-09" db="EMBL/GenBank/DDBJ databases">
        <title>Genome Sequences of Streptomyces kaniharaensis ATCC 21070.</title>
        <authorList>
            <person name="Zhu W."/>
            <person name="De Crecy-Lagard V."/>
            <person name="Richards N.G."/>
        </authorList>
    </citation>
    <scope>NUCLEOTIDE SEQUENCE [LARGE SCALE GENOMIC DNA]</scope>
    <source>
        <strain evidence="2 3">SF-557</strain>
    </source>
</reference>
<sequence>MANDQSETPVPSTPDNKVQTSAPAAAVEAGKAVEGAVTASSNPTTYTEPTTAEKAALEQDLFGDEAEHVVEPAKPATGEPGHKFEPESIISSHP</sequence>
<comment type="caution">
    <text evidence="2">The sequence shown here is derived from an EMBL/GenBank/DDBJ whole genome shotgun (WGS) entry which is preliminary data.</text>
</comment>
<dbReference type="AlphaFoldDB" id="A0A6N7KU05"/>
<evidence type="ECO:0000313" key="3">
    <source>
        <dbReference type="Proteomes" id="UP000450000"/>
    </source>
</evidence>
<keyword evidence="3" id="KW-1185">Reference proteome</keyword>
<dbReference type="OrthoDB" id="4268124at2"/>
<feature type="region of interest" description="Disordered" evidence="1">
    <location>
        <begin position="62"/>
        <end position="94"/>
    </location>
</feature>
<name>A0A6N7KU05_9ACTN</name>
<evidence type="ECO:0000256" key="1">
    <source>
        <dbReference type="SAM" id="MobiDB-lite"/>
    </source>
</evidence>
<dbReference type="Proteomes" id="UP000450000">
    <property type="component" value="Unassembled WGS sequence"/>
</dbReference>
<evidence type="ECO:0000313" key="2">
    <source>
        <dbReference type="EMBL" id="MQS13818.1"/>
    </source>
</evidence>
<accession>A0A6N7KU05</accession>
<organism evidence="2 3">
    <name type="scientific">Streptomyces kaniharaensis</name>
    <dbReference type="NCBI Taxonomy" id="212423"/>
    <lineage>
        <taxon>Bacteria</taxon>
        <taxon>Bacillati</taxon>
        <taxon>Actinomycetota</taxon>
        <taxon>Actinomycetes</taxon>
        <taxon>Kitasatosporales</taxon>
        <taxon>Streptomycetaceae</taxon>
        <taxon>Streptomyces</taxon>
    </lineage>
</organism>
<feature type="compositionally biased region" description="Low complexity" evidence="1">
    <location>
        <begin position="22"/>
        <end position="39"/>
    </location>
</feature>
<protein>
    <submittedName>
        <fullName evidence="2">Uncharacterized protein</fullName>
    </submittedName>
</protein>
<feature type="region of interest" description="Disordered" evidence="1">
    <location>
        <begin position="1"/>
        <end position="50"/>
    </location>
</feature>
<feature type="compositionally biased region" description="Polar residues" evidence="1">
    <location>
        <begin position="40"/>
        <end position="50"/>
    </location>
</feature>
<proteinExistence type="predicted"/>
<feature type="compositionally biased region" description="Polar residues" evidence="1">
    <location>
        <begin position="1"/>
        <end position="21"/>
    </location>
</feature>
<dbReference type="EMBL" id="WBOF01000001">
    <property type="protein sequence ID" value="MQS13818.1"/>
    <property type="molecule type" value="Genomic_DNA"/>
</dbReference>
<gene>
    <name evidence="2" type="ORF">F7Q99_16455</name>
</gene>